<reference evidence="3 4" key="3">
    <citation type="journal article" date="2021" name="Int. J. Food Microbiol.">
        <title>Safety demonstration of a microbial species for use in the food chain: Weissella confusa.</title>
        <authorList>
            <person name="Bourdichon F."/>
            <person name="Patrone V."/>
            <person name="Fontana A."/>
            <person name="Milani G."/>
            <person name="Morelli L."/>
        </authorList>
    </citation>
    <scope>NUCLEOTIDE SEQUENCE [LARGE SCALE GENOMIC DNA]</scope>
    <source>
        <strain evidence="2">CCUG 30943</strain>
        <strain evidence="3 4">CCUG 43002</strain>
    </source>
</reference>
<dbReference type="Proteomes" id="UP000808038">
    <property type="component" value="Unassembled WGS sequence"/>
</dbReference>
<sequence>MQLTGNDFIAAIKDEQYEVKSFTAADQATVNLDDLFTYAEKALADNKLFSAELLISGDEPISLRLETGLINLPIRYTNAISKIVINDPETDVTLYMIVEHPLVTKSGLRIETAATVAAFLDDPETVEAKIAAFFDKELTAINEAIEEQKNAPAEEAEDGE</sequence>
<gene>
    <name evidence="1" type="ORF">H7R52_08770</name>
    <name evidence="3" type="ORF">HAU20_10850</name>
    <name evidence="2" type="ORF">HAU43_10195</name>
</gene>
<keyword evidence="4" id="KW-1185">Reference proteome</keyword>
<evidence type="ECO:0000313" key="4">
    <source>
        <dbReference type="Proteomes" id="UP000728106"/>
    </source>
</evidence>
<accession>A0A329G8A8</accession>
<dbReference type="EMBL" id="JAAOCP010000018">
    <property type="protein sequence ID" value="MBJ7639869.1"/>
    <property type="molecule type" value="Genomic_DNA"/>
</dbReference>
<organism evidence="3 4">
    <name type="scientific">Weissella confusa</name>
    <name type="common">Lactobacillus confusus</name>
    <dbReference type="NCBI Taxonomy" id="1583"/>
    <lineage>
        <taxon>Bacteria</taxon>
        <taxon>Bacillati</taxon>
        <taxon>Bacillota</taxon>
        <taxon>Bacilli</taxon>
        <taxon>Lactobacillales</taxon>
        <taxon>Lactobacillaceae</taxon>
        <taxon>Weissella</taxon>
    </lineage>
</organism>
<dbReference type="EMBL" id="JAAOCX010000017">
    <property type="protein sequence ID" value="MBJ7633448.1"/>
    <property type="molecule type" value="Genomic_DNA"/>
</dbReference>
<name>A0A329G8A8_WEICO</name>
<dbReference type="AlphaFoldDB" id="A0A329G8A8"/>
<evidence type="ECO:0000313" key="2">
    <source>
        <dbReference type="EMBL" id="MBJ7633448.1"/>
    </source>
</evidence>
<dbReference type="Proteomes" id="UP000728106">
    <property type="component" value="Unassembled WGS sequence"/>
</dbReference>
<reference evidence="3" key="1">
    <citation type="submission" date="2020-02" db="EMBL/GenBank/DDBJ databases">
        <authorList>
            <person name="Fontana A."/>
            <person name="Patrone V."/>
            <person name="Morelli L."/>
        </authorList>
    </citation>
    <scope>NUCLEOTIDE SEQUENCE</scope>
    <source>
        <strain evidence="2">CCUG 30943</strain>
        <strain evidence="3">CCUG 43002</strain>
    </source>
</reference>
<proteinExistence type="predicted"/>
<dbReference type="Proteomes" id="UP000650485">
    <property type="component" value="Unassembled WGS sequence"/>
</dbReference>
<dbReference type="RefSeq" id="WP_003610289.1">
    <property type="nucleotide sequence ID" value="NZ_JAUJFP010000018.1"/>
</dbReference>
<evidence type="ECO:0000313" key="3">
    <source>
        <dbReference type="EMBL" id="MBJ7639869.1"/>
    </source>
</evidence>
<protein>
    <submittedName>
        <fullName evidence="3">Uncharacterized protein</fullName>
    </submittedName>
</protein>
<comment type="caution">
    <text evidence="3">The sequence shown here is derived from an EMBL/GenBank/DDBJ whole genome shotgun (WGS) entry which is preliminary data.</text>
</comment>
<reference evidence="1" key="2">
    <citation type="submission" date="2020-08" db="EMBL/GenBank/DDBJ databases">
        <title>Complete genome sequence of Weissella confusa strain FS54 provides insights into metabolic potential.</title>
        <authorList>
            <person name="Fhoula I."/>
            <person name="Najjari A."/>
            <person name="Lekired A."/>
            <person name="Bessrour-Aouam N."/>
            <person name="Jaballah S."/>
            <person name="Klibi N."/>
            <person name="Ouzari H.-I."/>
        </authorList>
    </citation>
    <scope>NUCLEOTIDE SEQUENCE</scope>
    <source>
        <strain evidence="1">FS54</strain>
    </source>
</reference>
<dbReference type="EMBL" id="JACSZT010000006">
    <property type="protein sequence ID" value="MBC6498768.1"/>
    <property type="molecule type" value="Genomic_DNA"/>
</dbReference>
<evidence type="ECO:0000313" key="1">
    <source>
        <dbReference type="EMBL" id="MBC6498768.1"/>
    </source>
</evidence>